<dbReference type="CDD" id="cd11041">
    <property type="entry name" value="CYP503A1-like"/>
    <property type="match status" value="1"/>
</dbReference>
<evidence type="ECO:0000256" key="4">
    <source>
        <dbReference type="ARBA" id="ARBA00023002"/>
    </source>
</evidence>
<proteinExistence type="inferred from homology"/>
<dbReference type="EMBL" id="MU151059">
    <property type="protein sequence ID" value="KAF9453726.1"/>
    <property type="molecule type" value="Genomic_DNA"/>
</dbReference>
<evidence type="ECO:0000256" key="7">
    <source>
        <dbReference type="RuleBase" id="RU000461"/>
    </source>
</evidence>
<dbReference type="Gene3D" id="1.10.630.10">
    <property type="entry name" value="Cytochrome P450"/>
    <property type="match status" value="1"/>
</dbReference>
<keyword evidence="6 7" id="KW-0349">Heme</keyword>
<dbReference type="SUPFAM" id="SSF48264">
    <property type="entry name" value="Cytochrome P450"/>
    <property type="match status" value="1"/>
</dbReference>
<dbReference type="InterPro" id="IPR036396">
    <property type="entry name" value="Cyt_P450_sf"/>
</dbReference>
<name>A0A9P6C674_9AGAR</name>
<dbReference type="InterPro" id="IPR017972">
    <property type="entry name" value="Cyt_P450_CS"/>
</dbReference>
<feature type="binding site" description="axial binding residue" evidence="6">
    <location>
        <position position="454"/>
    </location>
    <ligand>
        <name>heme</name>
        <dbReference type="ChEBI" id="CHEBI:30413"/>
    </ligand>
    <ligandPart>
        <name>Fe</name>
        <dbReference type="ChEBI" id="CHEBI:18248"/>
    </ligandPart>
</feature>
<evidence type="ECO:0000256" key="5">
    <source>
        <dbReference type="ARBA" id="ARBA00023004"/>
    </source>
</evidence>
<keyword evidence="8" id="KW-1133">Transmembrane helix</keyword>
<dbReference type="OrthoDB" id="1844152at2759"/>
<comment type="caution">
    <text evidence="9">The sequence shown here is derived from an EMBL/GenBank/DDBJ whole genome shotgun (WGS) entry which is preliminary data.</text>
</comment>
<accession>A0A9P6C674</accession>
<dbReference type="GO" id="GO:0004497">
    <property type="term" value="F:monooxygenase activity"/>
    <property type="evidence" value="ECO:0007669"/>
    <property type="project" value="UniProtKB-KW"/>
</dbReference>
<dbReference type="Pfam" id="PF00067">
    <property type="entry name" value="p450"/>
    <property type="match status" value="1"/>
</dbReference>
<keyword evidence="4 7" id="KW-0560">Oxidoreductase</keyword>
<dbReference type="InterPro" id="IPR002403">
    <property type="entry name" value="Cyt_P450_E_grp-IV"/>
</dbReference>
<keyword evidence="10" id="KW-1185">Reference proteome</keyword>
<comment type="similarity">
    <text evidence="2 7">Belongs to the cytochrome P450 family.</text>
</comment>
<evidence type="ECO:0000256" key="3">
    <source>
        <dbReference type="ARBA" id="ARBA00022723"/>
    </source>
</evidence>
<evidence type="ECO:0000256" key="1">
    <source>
        <dbReference type="ARBA" id="ARBA00001971"/>
    </source>
</evidence>
<dbReference type="PANTHER" id="PTHR46206">
    <property type="entry name" value="CYTOCHROME P450"/>
    <property type="match status" value="1"/>
</dbReference>
<keyword evidence="8" id="KW-0472">Membrane</keyword>
<reference evidence="9" key="1">
    <citation type="submission" date="2020-11" db="EMBL/GenBank/DDBJ databases">
        <authorList>
            <consortium name="DOE Joint Genome Institute"/>
            <person name="Ahrendt S."/>
            <person name="Riley R."/>
            <person name="Andreopoulos W."/>
            <person name="Labutti K."/>
            <person name="Pangilinan J."/>
            <person name="Ruiz-Duenas F.J."/>
            <person name="Barrasa J.M."/>
            <person name="Sanchez-Garcia M."/>
            <person name="Camarero S."/>
            <person name="Miyauchi S."/>
            <person name="Serrano A."/>
            <person name="Linde D."/>
            <person name="Babiker R."/>
            <person name="Drula E."/>
            <person name="Ayuso-Fernandez I."/>
            <person name="Pacheco R."/>
            <person name="Padilla G."/>
            <person name="Ferreira P."/>
            <person name="Barriuso J."/>
            <person name="Kellner H."/>
            <person name="Castanera R."/>
            <person name="Alfaro M."/>
            <person name="Ramirez L."/>
            <person name="Pisabarro A.G."/>
            <person name="Kuo A."/>
            <person name="Tritt A."/>
            <person name="Lipzen A."/>
            <person name="He G."/>
            <person name="Yan M."/>
            <person name="Ng V."/>
            <person name="Cullen D."/>
            <person name="Martin F."/>
            <person name="Rosso M.-N."/>
            <person name="Henrissat B."/>
            <person name="Hibbett D."/>
            <person name="Martinez A.T."/>
            <person name="Grigoriev I.V."/>
        </authorList>
    </citation>
    <scope>NUCLEOTIDE SEQUENCE</scope>
    <source>
        <strain evidence="9">MF-IS2</strain>
    </source>
</reference>
<dbReference type="AlphaFoldDB" id="A0A9P6C674"/>
<keyword evidence="5 6" id="KW-0408">Iron</keyword>
<sequence length="512" mass="58229">MMPILSAEGLDLPFAIPSLLGILVTTYGTWRYIEAKRSPLNAIPTIGYSGILTSYLTAFRWLRHGRELLQEGYDQYPGQAFKIATMSKWIVVLSGKNHLEDIRKASEDTISFRLAIAEVTQNRYTLGRRFDDIPYHVATVRSPLTRNLVSRFDDIRDEIVESFKDYIPLKEGWVTVVAYETLMHIICRTSNRYFVGLPLCRDPGYRSLNERFAMDVTVSATIINCFPDILKPLVGRYLTTVPKSVKRALEYLRPTLEERLAQEECGADSVDKPNDLITWLLETTTEDYHRTIHDLVLRILTVNFAAIHTSTLTLTHALYDLAIHPEYAKPMREEAKPIIAEDGWTKAAMHRMRKIDSFLKESQRLNSVGSMLMSRKALQDWKLSDGTLIPAGTFVGVASDAMNKEEASFPDGLAFKGFRFAEMREGDGELDGIKHQMVSLDLDHITFGHGRHACPGRFFAVNEIKAMFAHVLLNYDVQLENGSMERPLNMYAGSSMMPNIQAKLMFRKRMVD</sequence>
<dbReference type="PROSITE" id="PS00086">
    <property type="entry name" value="CYTOCHROME_P450"/>
    <property type="match status" value="1"/>
</dbReference>
<evidence type="ECO:0000313" key="10">
    <source>
        <dbReference type="Proteomes" id="UP000807342"/>
    </source>
</evidence>
<gene>
    <name evidence="9" type="ORF">P691DRAFT_694394</name>
</gene>
<dbReference type="GO" id="GO:0020037">
    <property type="term" value="F:heme binding"/>
    <property type="evidence" value="ECO:0007669"/>
    <property type="project" value="InterPro"/>
</dbReference>
<protein>
    <submittedName>
        <fullName evidence="9">Cytochrome P450</fullName>
    </submittedName>
</protein>
<feature type="transmembrane region" description="Helical" evidence="8">
    <location>
        <begin position="42"/>
        <end position="62"/>
    </location>
</feature>
<keyword evidence="3 6" id="KW-0479">Metal-binding</keyword>
<organism evidence="9 10">
    <name type="scientific">Macrolepiota fuliginosa MF-IS2</name>
    <dbReference type="NCBI Taxonomy" id="1400762"/>
    <lineage>
        <taxon>Eukaryota</taxon>
        <taxon>Fungi</taxon>
        <taxon>Dikarya</taxon>
        <taxon>Basidiomycota</taxon>
        <taxon>Agaricomycotina</taxon>
        <taxon>Agaricomycetes</taxon>
        <taxon>Agaricomycetidae</taxon>
        <taxon>Agaricales</taxon>
        <taxon>Agaricineae</taxon>
        <taxon>Agaricaceae</taxon>
        <taxon>Macrolepiota</taxon>
    </lineage>
</organism>
<comment type="cofactor">
    <cofactor evidence="1 6">
        <name>heme</name>
        <dbReference type="ChEBI" id="CHEBI:30413"/>
    </cofactor>
</comment>
<feature type="transmembrane region" description="Helical" evidence="8">
    <location>
        <begin position="12"/>
        <end position="30"/>
    </location>
</feature>
<keyword evidence="8" id="KW-0812">Transmembrane</keyword>
<dbReference type="GO" id="GO:0005506">
    <property type="term" value="F:iron ion binding"/>
    <property type="evidence" value="ECO:0007669"/>
    <property type="project" value="InterPro"/>
</dbReference>
<evidence type="ECO:0000256" key="8">
    <source>
        <dbReference type="SAM" id="Phobius"/>
    </source>
</evidence>
<evidence type="ECO:0000313" key="9">
    <source>
        <dbReference type="EMBL" id="KAF9453726.1"/>
    </source>
</evidence>
<dbReference type="GO" id="GO:0016705">
    <property type="term" value="F:oxidoreductase activity, acting on paired donors, with incorporation or reduction of molecular oxygen"/>
    <property type="evidence" value="ECO:0007669"/>
    <property type="project" value="InterPro"/>
</dbReference>
<dbReference type="PRINTS" id="PR00465">
    <property type="entry name" value="EP450IV"/>
</dbReference>
<evidence type="ECO:0000256" key="6">
    <source>
        <dbReference type="PIRSR" id="PIRSR602403-1"/>
    </source>
</evidence>
<dbReference type="Proteomes" id="UP000807342">
    <property type="component" value="Unassembled WGS sequence"/>
</dbReference>
<evidence type="ECO:0000256" key="2">
    <source>
        <dbReference type="ARBA" id="ARBA00010617"/>
    </source>
</evidence>
<keyword evidence="7" id="KW-0503">Monooxygenase</keyword>
<dbReference type="InterPro" id="IPR001128">
    <property type="entry name" value="Cyt_P450"/>
</dbReference>